<dbReference type="EMBL" id="CP048914">
    <property type="protein sequence ID" value="QMS85343.1"/>
    <property type="molecule type" value="Genomic_DNA"/>
</dbReference>
<comment type="similarity">
    <text evidence="9">Belongs to the binding-protein-dependent transport system permease family. OppBC subfamily.</text>
</comment>
<name>A0A7L7KRH8_9MOLU</name>
<dbReference type="GO" id="GO:0055085">
    <property type="term" value="P:transmembrane transport"/>
    <property type="evidence" value="ECO:0007669"/>
    <property type="project" value="InterPro"/>
</dbReference>
<comment type="subcellular location">
    <subcellularLocation>
        <location evidence="1 10">Cell membrane</location>
        <topology evidence="1 10">Multi-pass membrane protein</topology>
    </subcellularLocation>
</comment>
<evidence type="ECO:0000256" key="5">
    <source>
        <dbReference type="ARBA" id="ARBA00022856"/>
    </source>
</evidence>
<organism evidence="12 13">
    <name type="scientific">Candidatus Xianfuyuplasma coldseepsis</name>
    <dbReference type="NCBI Taxonomy" id="2782163"/>
    <lineage>
        <taxon>Bacteria</taxon>
        <taxon>Bacillati</taxon>
        <taxon>Mycoplasmatota</taxon>
        <taxon>Mollicutes</taxon>
        <taxon>Candidatus Izemoplasmatales</taxon>
        <taxon>Candidatus Izemoplasmataceae</taxon>
        <taxon>Candidatus Xianfuyuplasma</taxon>
    </lineage>
</organism>
<evidence type="ECO:0000313" key="13">
    <source>
        <dbReference type="Proteomes" id="UP000514720"/>
    </source>
</evidence>
<feature type="domain" description="ABC transmembrane type-1" evidence="11">
    <location>
        <begin position="465"/>
        <end position="666"/>
    </location>
</feature>
<keyword evidence="2 10" id="KW-0813">Transport</keyword>
<dbReference type="InterPro" id="IPR025966">
    <property type="entry name" value="OppC_N"/>
</dbReference>
<dbReference type="PANTHER" id="PTHR43386:SF24">
    <property type="entry name" value="OLIGOPEPTIDE TRANSPORT SYSTEM PERMEASE PROTEIN AMID"/>
    <property type="match status" value="1"/>
</dbReference>
<feature type="transmembrane region" description="Helical" evidence="10">
    <location>
        <begin position="645"/>
        <end position="665"/>
    </location>
</feature>
<evidence type="ECO:0000256" key="10">
    <source>
        <dbReference type="RuleBase" id="RU363032"/>
    </source>
</evidence>
<dbReference type="InterPro" id="IPR035906">
    <property type="entry name" value="MetI-like_sf"/>
</dbReference>
<feature type="transmembrane region" description="Helical" evidence="10">
    <location>
        <begin position="48"/>
        <end position="68"/>
    </location>
</feature>
<feature type="transmembrane region" description="Helical" evidence="10">
    <location>
        <begin position="514"/>
        <end position="537"/>
    </location>
</feature>
<dbReference type="GO" id="GO:0015833">
    <property type="term" value="P:peptide transport"/>
    <property type="evidence" value="ECO:0007669"/>
    <property type="project" value="UniProtKB-KW"/>
</dbReference>
<feature type="transmembrane region" description="Helical" evidence="10">
    <location>
        <begin position="469"/>
        <end position="494"/>
    </location>
</feature>
<dbReference type="Pfam" id="PF12911">
    <property type="entry name" value="OppC_N"/>
    <property type="match status" value="1"/>
</dbReference>
<keyword evidence="6" id="KW-0653">Protein transport</keyword>
<keyword evidence="5" id="KW-0571">Peptide transport</keyword>
<accession>A0A7L7KRH8</accession>
<dbReference type="KEGG" id="xcl:G4Z02_06105"/>
<evidence type="ECO:0000256" key="1">
    <source>
        <dbReference type="ARBA" id="ARBA00004651"/>
    </source>
</evidence>
<evidence type="ECO:0000256" key="9">
    <source>
        <dbReference type="ARBA" id="ARBA00024202"/>
    </source>
</evidence>
<dbReference type="CDD" id="cd06261">
    <property type="entry name" value="TM_PBP2"/>
    <property type="match status" value="1"/>
</dbReference>
<dbReference type="GO" id="GO:0005886">
    <property type="term" value="C:plasma membrane"/>
    <property type="evidence" value="ECO:0007669"/>
    <property type="project" value="UniProtKB-SubCell"/>
</dbReference>
<evidence type="ECO:0000256" key="2">
    <source>
        <dbReference type="ARBA" id="ARBA00022448"/>
    </source>
</evidence>
<feature type="transmembrane region" description="Helical" evidence="10">
    <location>
        <begin position="578"/>
        <end position="600"/>
    </location>
</feature>
<dbReference type="Proteomes" id="UP000514720">
    <property type="component" value="Chromosome"/>
</dbReference>
<evidence type="ECO:0000256" key="4">
    <source>
        <dbReference type="ARBA" id="ARBA00022692"/>
    </source>
</evidence>
<dbReference type="Pfam" id="PF00528">
    <property type="entry name" value="BPD_transp_1"/>
    <property type="match status" value="1"/>
</dbReference>
<protein>
    <submittedName>
        <fullName evidence="12">ABC transporter permease</fullName>
    </submittedName>
</protein>
<dbReference type="InterPro" id="IPR050366">
    <property type="entry name" value="BP-dependent_transpt_permease"/>
</dbReference>
<dbReference type="RefSeq" id="WP_258877136.1">
    <property type="nucleotide sequence ID" value="NZ_CP048914.1"/>
</dbReference>
<dbReference type="GO" id="GO:0015031">
    <property type="term" value="P:protein transport"/>
    <property type="evidence" value="ECO:0007669"/>
    <property type="project" value="UniProtKB-KW"/>
</dbReference>
<keyword evidence="7 10" id="KW-1133">Transmembrane helix</keyword>
<keyword evidence="8 10" id="KW-0472">Membrane</keyword>
<sequence length="681" mass="76236">MAKQDFPKDYFTLVNEDDKKISDIELKTKQLSYFQDAMVRFGRNKYNVIATIILATMILLSIIVPILTPEELYSETNSTLDLLPPRVPILSDMGIFDGTKFYKNITVDRDTIRETTGLGVPNELEFNEDFIDMSTLDNYIIIGSEIHPDYVGGTVEMGIDAGYYSVAAADRAYITLSSNETIYVDVNEISGGTLEIYMVLKKENGATEEISYVDIVTEETVEYVGMITDYIGDVKVTWDNTDLIRKIGEVDTAGVTTIDVSQGAYGLFAVRFVSNDPAGSNDKYISLNSIYTEYDNGVDDPVLFREYTGYTLANFQQVSVSDETEQGTYLRKNAERLVASFVYDAYSALFDDVYQQIGGKEYDRILSENPGMEDSIKINPNDDNAWTFDDGYPITRVLEYIENDRVFNIYGDDGVTIIGTETRTIRDYKVMMDGQYALGFDEIPYFLFGTDVGGKDLFSLIWLGLRTSLLLGFLAALTNIFFGIIWGSISGYYGGQIDILMERFTDIWGSFPQITMISIITVIIGPGFLALYIFMVYDGWIGAAKITRLQFYRYRGREYVLAARTMGATDRRIIFKHILPNALGTIVTRVILSIPAVIFLEVNLSYLGFGIGNGQKLSIGPIELTGTSIGVILNDGQTQILAGNLWLIIYPTIIVSILMITFNMFGNALRDALNPQLRGSN</sequence>
<reference evidence="12 13" key="1">
    <citation type="submission" date="2020-02" db="EMBL/GenBank/DDBJ databases">
        <authorList>
            <person name="Zheng R.K."/>
            <person name="Sun C.M."/>
        </authorList>
    </citation>
    <scope>NUCLEOTIDE SEQUENCE [LARGE SCALE GENOMIC DNA]</scope>
    <source>
        <strain evidence="13">zrk13</strain>
    </source>
</reference>
<dbReference type="PROSITE" id="PS50928">
    <property type="entry name" value="ABC_TM1"/>
    <property type="match status" value="1"/>
</dbReference>
<keyword evidence="3" id="KW-1003">Cell membrane</keyword>
<dbReference type="SUPFAM" id="SSF161098">
    <property type="entry name" value="MetI-like"/>
    <property type="match status" value="1"/>
</dbReference>
<evidence type="ECO:0000259" key="11">
    <source>
        <dbReference type="PROSITE" id="PS50928"/>
    </source>
</evidence>
<evidence type="ECO:0000313" key="12">
    <source>
        <dbReference type="EMBL" id="QMS85343.1"/>
    </source>
</evidence>
<dbReference type="PANTHER" id="PTHR43386">
    <property type="entry name" value="OLIGOPEPTIDE TRANSPORT SYSTEM PERMEASE PROTEIN APPC"/>
    <property type="match status" value="1"/>
</dbReference>
<keyword evidence="4 10" id="KW-0812">Transmembrane</keyword>
<evidence type="ECO:0000256" key="7">
    <source>
        <dbReference type="ARBA" id="ARBA00022989"/>
    </source>
</evidence>
<evidence type="ECO:0000256" key="3">
    <source>
        <dbReference type="ARBA" id="ARBA00022475"/>
    </source>
</evidence>
<evidence type="ECO:0000256" key="6">
    <source>
        <dbReference type="ARBA" id="ARBA00022927"/>
    </source>
</evidence>
<keyword evidence="13" id="KW-1185">Reference proteome</keyword>
<gene>
    <name evidence="12" type="ORF">G4Z02_06105</name>
</gene>
<proteinExistence type="inferred from homology"/>
<dbReference type="AlphaFoldDB" id="A0A7L7KRH8"/>
<dbReference type="InterPro" id="IPR000515">
    <property type="entry name" value="MetI-like"/>
</dbReference>
<evidence type="ECO:0000256" key="8">
    <source>
        <dbReference type="ARBA" id="ARBA00023136"/>
    </source>
</evidence>
<dbReference type="Gene3D" id="1.10.3720.10">
    <property type="entry name" value="MetI-like"/>
    <property type="match status" value="1"/>
</dbReference>